<proteinExistence type="predicted"/>
<dbReference type="Proteomes" id="UP001054945">
    <property type="component" value="Unassembled WGS sequence"/>
</dbReference>
<dbReference type="AlphaFoldDB" id="A0AAV4VQV2"/>
<feature type="region of interest" description="Disordered" evidence="1">
    <location>
        <begin position="87"/>
        <end position="108"/>
    </location>
</feature>
<accession>A0AAV4VQV2</accession>
<protein>
    <submittedName>
        <fullName evidence="2">Uncharacterized protein</fullName>
    </submittedName>
</protein>
<organism evidence="2 3">
    <name type="scientific">Caerostris extrusa</name>
    <name type="common">Bark spider</name>
    <name type="synonym">Caerostris bankana</name>
    <dbReference type="NCBI Taxonomy" id="172846"/>
    <lineage>
        <taxon>Eukaryota</taxon>
        <taxon>Metazoa</taxon>
        <taxon>Ecdysozoa</taxon>
        <taxon>Arthropoda</taxon>
        <taxon>Chelicerata</taxon>
        <taxon>Arachnida</taxon>
        <taxon>Araneae</taxon>
        <taxon>Araneomorphae</taxon>
        <taxon>Entelegynae</taxon>
        <taxon>Araneoidea</taxon>
        <taxon>Araneidae</taxon>
        <taxon>Caerostris</taxon>
    </lineage>
</organism>
<evidence type="ECO:0000313" key="2">
    <source>
        <dbReference type="EMBL" id="GIY71760.1"/>
    </source>
</evidence>
<keyword evidence="3" id="KW-1185">Reference proteome</keyword>
<reference evidence="2 3" key="1">
    <citation type="submission" date="2021-06" db="EMBL/GenBank/DDBJ databases">
        <title>Caerostris extrusa draft genome.</title>
        <authorList>
            <person name="Kono N."/>
            <person name="Arakawa K."/>
        </authorList>
    </citation>
    <scope>NUCLEOTIDE SEQUENCE [LARGE SCALE GENOMIC DNA]</scope>
</reference>
<gene>
    <name evidence="2" type="ORF">CEXT_194021</name>
</gene>
<comment type="caution">
    <text evidence="2">The sequence shown here is derived from an EMBL/GenBank/DDBJ whole genome shotgun (WGS) entry which is preliminary data.</text>
</comment>
<name>A0AAV4VQV2_CAEEX</name>
<evidence type="ECO:0000256" key="1">
    <source>
        <dbReference type="SAM" id="MobiDB-lite"/>
    </source>
</evidence>
<sequence length="200" mass="23035">MLHLICSAVVSLLQKNSRATELKSIRPYELIQVLLRNFKDNTASSLCVSSQMYLILYFKLRIHRTDASFFVALRLILLRFGLKKSESDALSPPIKDRESSRNPPSDLISRNYSKNLEIEINGVKEVPPSRGWVRAMWKTHQSPRYFGVPRHGSVVPNPNSSNRRFWKDVKSDVKKRSRSVIIQTTNSLNRVSFMARDMLS</sequence>
<evidence type="ECO:0000313" key="3">
    <source>
        <dbReference type="Proteomes" id="UP001054945"/>
    </source>
</evidence>
<dbReference type="EMBL" id="BPLR01014856">
    <property type="protein sequence ID" value="GIY71760.1"/>
    <property type="molecule type" value="Genomic_DNA"/>
</dbReference>